<feature type="domain" description="DUF559" evidence="1">
    <location>
        <begin position="206"/>
        <end position="299"/>
    </location>
</feature>
<organism evidence="3 4">
    <name type="scientific">Candidatus Neomicrothrix parvicella RN1</name>
    <dbReference type="NCBI Taxonomy" id="1229780"/>
    <lineage>
        <taxon>Bacteria</taxon>
        <taxon>Bacillati</taxon>
        <taxon>Actinomycetota</taxon>
        <taxon>Acidimicrobiia</taxon>
        <taxon>Acidimicrobiales</taxon>
        <taxon>Microthrixaceae</taxon>
        <taxon>Candidatus Neomicrothrix</taxon>
    </lineage>
</organism>
<dbReference type="InterPro" id="IPR025159">
    <property type="entry name" value="AbiEi_N"/>
</dbReference>
<feature type="domain" description="AbiEi antitoxin N-terminal" evidence="2">
    <location>
        <begin position="8"/>
        <end position="49"/>
    </location>
</feature>
<evidence type="ECO:0000259" key="2">
    <source>
        <dbReference type="Pfam" id="PF13338"/>
    </source>
</evidence>
<dbReference type="RefSeq" id="WP_012227539.1">
    <property type="nucleotide sequence ID" value="NZ_HG422565.1"/>
</dbReference>
<protein>
    <submittedName>
        <fullName evidence="3">Uncharacterized protein</fullName>
    </submittedName>
</protein>
<dbReference type="Pfam" id="PF13338">
    <property type="entry name" value="AbiEi_4"/>
    <property type="match status" value="1"/>
</dbReference>
<dbReference type="Pfam" id="PF04480">
    <property type="entry name" value="DUF559"/>
    <property type="match status" value="1"/>
</dbReference>
<dbReference type="eggNOG" id="COG5340">
    <property type="taxonomic scope" value="Bacteria"/>
</dbReference>
<dbReference type="HOGENOM" id="CLU_902208_0_0_11"/>
<reference evidence="3 4" key="1">
    <citation type="journal article" date="2013" name="ISME J.">
        <title>Metabolic model for the filamentous 'Candidatus Microthrix parvicella' based on genomic and metagenomic analyses.</title>
        <authorList>
            <person name="Jon McIlroy S."/>
            <person name="Kristiansen R."/>
            <person name="Albertsen M."/>
            <person name="Michael Karst S."/>
            <person name="Rossetti S."/>
            <person name="Lund Nielsen J."/>
            <person name="Tandoi V."/>
            <person name="James Seviour R."/>
            <person name="Nielsen P.H."/>
        </authorList>
    </citation>
    <scope>NUCLEOTIDE SEQUENCE [LARGE SCALE GENOMIC DNA]</scope>
    <source>
        <strain evidence="3 4">RN1</strain>
    </source>
</reference>
<gene>
    <name evidence="3" type="ORF">BN381_330024</name>
</gene>
<evidence type="ECO:0000313" key="4">
    <source>
        <dbReference type="Proteomes" id="UP000018291"/>
    </source>
</evidence>
<sequence length="308" mass="34773">MFDEAAAAALAAQQHGLATRTQLLELGFTRGMLNQRFRSGRWTPLGRSVVSFGPAPHELRARTMAALLAVPNSVASHRTAGLLHELPGLYISRPEQRRLLRGPVELSTTGRSRVRPFDLLIHERTTMPRSLYLHGIRVTTVPQTLIDLGAALDPRLLDRVIDMTVAANRCPLEALERLLDESPGQGVAGRAAVHRIVTSRHLPGGSMSVMERLFWERIRPSGLAIPERQVQMPWGATVDLFWVAWRLIGELDSRSWHERQRDRERDARRDAEALSRGFATFRMTWEMITDEVERTISLLASTMERRTV</sequence>
<evidence type="ECO:0000313" key="3">
    <source>
        <dbReference type="EMBL" id="CCM64039.1"/>
    </source>
</evidence>
<accession>R4YZF2</accession>
<evidence type="ECO:0000259" key="1">
    <source>
        <dbReference type="Pfam" id="PF04480"/>
    </source>
</evidence>
<comment type="caution">
    <text evidence="3">The sequence shown here is derived from an EMBL/GenBank/DDBJ whole genome shotgun (WGS) entry which is preliminary data.</text>
</comment>
<dbReference type="Proteomes" id="UP000018291">
    <property type="component" value="Unassembled WGS sequence"/>
</dbReference>
<dbReference type="EMBL" id="CANL01000027">
    <property type="protein sequence ID" value="CCM64039.1"/>
    <property type="molecule type" value="Genomic_DNA"/>
</dbReference>
<keyword evidence="4" id="KW-1185">Reference proteome</keyword>
<name>R4YZF2_9ACTN</name>
<dbReference type="Gene3D" id="3.40.960.10">
    <property type="entry name" value="VSR Endonuclease"/>
    <property type="match status" value="1"/>
</dbReference>
<proteinExistence type="predicted"/>
<dbReference type="InterPro" id="IPR007569">
    <property type="entry name" value="DUF559"/>
</dbReference>
<dbReference type="AlphaFoldDB" id="R4YZF2"/>